<evidence type="ECO:0000313" key="3">
    <source>
        <dbReference type="Proteomes" id="UP000006437"/>
    </source>
</evidence>
<gene>
    <name evidence="2" type="ORF">HMPREF9629_01751</name>
</gene>
<accession>G9WZZ5</accession>
<protein>
    <recommendedName>
        <fullName evidence="1">DUF8042 domain-containing protein</fullName>
    </recommendedName>
</protein>
<dbReference type="HOGENOM" id="CLU_165982_0_0_9"/>
<dbReference type="RefSeq" id="WP_009525980.1">
    <property type="nucleotide sequence ID" value="NZ_JBQMYE010000159.1"/>
</dbReference>
<dbReference type="BioCyc" id="EBAC796937-HMP:GMGH-1759-MONOMER"/>
<dbReference type="Pfam" id="PF26154">
    <property type="entry name" value="DUF8042"/>
    <property type="match status" value="1"/>
</dbReference>
<evidence type="ECO:0000313" key="2">
    <source>
        <dbReference type="EMBL" id="EHL15627.1"/>
    </source>
</evidence>
<dbReference type="InterPro" id="IPR058355">
    <property type="entry name" value="DUF8042"/>
</dbReference>
<proteinExistence type="predicted"/>
<reference evidence="2 3" key="1">
    <citation type="submission" date="2011-08" db="EMBL/GenBank/DDBJ databases">
        <title>The Genome Sequence of Eubacteriaceae bacterium ACC19a.</title>
        <authorList>
            <consortium name="The Broad Institute Genome Sequencing Platform"/>
            <person name="Earl A."/>
            <person name="Ward D."/>
            <person name="Feldgarden M."/>
            <person name="Gevers D."/>
            <person name="Sizova M."/>
            <person name="Hazen A."/>
            <person name="Epstein S."/>
            <person name="Young S.K."/>
            <person name="Zeng Q."/>
            <person name="Gargeya S."/>
            <person name="Fitzgerald M."/>
            <person name="Haas B."/>
            <person name="Abouelleil A."/>
            <person name="Alvarado L."/>
            <person name="Arachchi H.M."/>
            <person name="Berlin A."/>
            <person name="Brown A."/>
            <person name="Chapman S.B."/>
            <person name="Chen Z."/>
            <person name="Dunbar C."/>
            <person name="Freedman E."/>
            <person name="Gearin G."/>
            <person name="Gellesch M."/>
            <person name="Goldberg J."/>
            <person name="Griggs A."/>
            <person name="Gujja S."/>
            <person name="Heiman D."/>
            <person name="Howarth C."/>
            <person name="Larson L."/>
            <person name="Lui A."/>
            <person name="MacDonald P.J.P."/>
            <person name="Montmayeur A."/>
            <person name="Murphy C."/>
            <person name="Neiman D."/>
            <person name="Pearson M."/>
            <person name="Priest M."/>
            <person name="Roberts A."/>
            <person name="Saif S."/>
            <person name="Shea T."/>
            <person name="Shenoy N."/>
            <person name="Sisk P."/>
            <person name="Stolte C."/>
            <person name="Sykes S."/>
            <person name="Wortman J."/>
            <person name="Nusbaum C."/>
            <person name="Birren B."/>
        </authorList>
    </citation>
    <scope>NUCLEOTIDE SEQUENCE [LARGE SCALE GENOMIC DNA]</scope>
    <source>
        <strain evidence="2 3">ACC19a</strain>
    </source>
</reference>
<evidence type="ECO:0000259" key="1">
    <source>
        <dbReference type="Pfam" id="PF26154"/>
    </source>
</evidence>
<dbReference type="EMBL" id="AFZE01000010">
    <property type="protein sequence ID" value="EHL15627.1"/>
    <property type="molecule type" value="Genomic_DNA"/>
</dbReference>
<dbReference type="Proteomes" id="UP000006437">
    <property type="component" value="Unassembled WGS sequence"/>
</dbReference>
<sequence length="116" mass="13666">MLKDEQVEILTSIKDYISNVTDMMPYVINAYRIADIAKISEYSLPLIEGFEWLNEAISLTNQFHDISMSEIKEIFEELTDSMQYKDYVLTADLFEFEILPKLEEWNKKISDVLEIN</sequence>
<feature type="domain" description="DUF8042" evidence="1">
    <location>
        <begin position="4"/>
        <end position="113"/>
    </location>
</feature>
<comment type="caution">
    <text evidence="2">The sequence shown here is derived from an EMBL/GenBank/DDBJ whole genome shotgun (WGS) entry which is preliminary data.</text>
</comment>
<dbReference type="AlphaFoldDB" id="G9WZZ5"/>
<name>G9WZZ5_9FIRM</name>
<dbReference type="PATRIC" id="fig|796937.3.peg.946"/>
<organism evidence="2 3">
    <name type="scientific">Peptoanaerobacter stomatis</name>
    <dbReference type="NCBI Taxonomy" id="796937"/>
    <lineage>
        <taxon>Bacteria</taxon>
        <taxon>Bacillati</taxon>
        <taxon>Bacillota</taxon>
        <taxon>Clostridia</taxon>
        <taxon>Peptostreptococcales</taxon>
        <taxon>Filifactoraceae</taxon>
        <taxon>Peptoanaerobacter</taxon>
    </lineage>
</organism>